<evidence type="ECO:0000313" key="2">
    <source>
        <dbReference type="EMBL" id="MFG6414599.1"/>
    </source>
</evidence>
<dbReference type="InterPro" id="IPR025402">
    <property type="entry name" value="DMP19_C"/>
</dbReference>
<dbReference type="Pfam" id="PF14300">
    <property type="entry name" value="DMP19"/>
    <property type="match status" value="1"/>
</dbReference>
<evidence type="ECO:0000313" key="3">
    <source>
        <dbReference type="Proteomes" id="UP001606300"/>
    </source>
</evidence>
<dbReference type="RefSeq" id="WP_394470669.1">
    <property type="nucleotide sequence ID" value="NZ_JBIGHY010000003.1"/>
</dbReference>
<feature type="domain" description="DNA mimic protein DMP19 C-terminal" evidence="1">
    <location>
        <begin position="26"/>
        <end position="137"/>
    </location>
</feature>
<accession>A0ABW7EMD8</accession>
<dbReference type="Proteomes" id="UP001606300">
    <property type="component" value="Unassembled WGS sequence"/>
</dbReference>
<proteinExistence type="predicted"/>
<evidence type="ECO:0000259" key="1">
    <source>
        <dbReference type="Pfam" id="PF14300"/>
    </source>
</evidence>
<sequence length="147" mass="16407">MTESLLDKASDYAFARLKETGGDVSRLPVPLQTVAVIYSAQGVIDNGGIEYFYESDFDGTPEYSIFVNAYRRIGAESAAACIEESAAMFPFGQPHLHEAKRQQWLDEVRDDENHTFVKLSRKICGDQAVFLKLAEYVGAKRDAFKSV</sequence>
<gene>
    <name evidence="2" type="ORF">ACG02S_11900</name>
</gene>
<keyword evidence="3" id="KW-1185">Reference proteome</keyword>
<dbReference type="EMBL" id="JBIGHY010000003">
    <property type="protein sequence ID" value="MFG6414599.1"/>
    <property type="molecule type" value="Genomic_DNA"/>
</dbReference>
<organism evidence="2 3">
    <name type="scientific">Pelomonas dachongensis</name>
    <dbReference type="NCBI Taxonomy" id="3299029"/>
    <lineage>
        <taxon>Bacteria</taxon>
        <taxon>Pseudomonadati</taxon>
        <taxon>Pseudomonadota</taxon>
        <taxon>Betaproteobacteria</taxon>
        <taxon>Burkholderiales</taxon>
        <taxon>Sphaerotilaceae</taxon>
        <taxon>Roseateles</taxon>
    </lineage>
</organism>
<comment type="caution">
    <text evidence="2">The sequence shown here is derived from an EMBL/GenBank/DDBJ whole genome shotgun (WGS) entry which is preliminary data.</text>
</comment>
<reference evidence="2 3" key="1">
    <citation type="submission" date="2024-09" db="EMBL/GenBank/DDBJ databases">
        <title>Novel species of the genus Pelomonas and Roseateles isolated from streams.</title>
        <authorList>
            <person name="Lu H."/>
        </authorList>
    </citation>
    <scope>NUCLEOTIDE SEQUENCE [LARGE SCALE GENOMIC DNA]</scope>
    <source>
        <strain evidence="2 3">DC23W</strain>
    </source>
</reference>
<dbReference type="Gene3D" id="1.20.1420.60">
    <property type="match status" value="1"/>
</dbReference>
<protein>
    <submittedName>
        <fullName evidence="2">DUF4375 domain-containing protein</fullName>
    </submittedName>
</protein>
<name>A0ABW7EMD8_9BURK</name>